<evidence type="ECO:0000313" key="3">
    <source>
        <dbReference type="Proteomes" id="UP000694407"/>
    </source>
</evidence>
<evidence type="ECO:0000313" key="2">
    <source>
        <dbReference type="Ensembl" id="ENSMMMP00000002232.1"/>
    </source>
</evidence>
<reference evidence="2" key="1">
    <citation type="submission" date="2025-08" db="UniProtKB">
        <authorList>
            <consortium name="Ensembl"/>
        </authorList>
    </citation>
    <scope>IDENTIFICATION</scope>
</reference>
<feature type="region of interest" description="Disordered" evidence="1">
    <location>
        <begin position="76"/>
        <end position="109"/>
    </location>
</feature>
<dbReference type="GeneTree" id="ENSGT00940000153322"/>
<proteinExistence type="predicted"/>
<accession>A0A8C5YQ30</accession>
<dbReference type="Proteomes" id="UP000694407">
    <property type="component" value="Unplaced"/>
</dbReference>
<evidence type="ECO:0000256" key="1">
    <source>
        <dbReference type="SAM" id="MobiDB-lite"/>
    </source>
</evidence>
<protein>
    <submittedName>
        <fullName evidence="2">Uncharacterized protein</fullName>
    </submittedName>
</protein>
<organism evidence="2 3">
    <name type="scientific">Marmota marmota marmota</name>
    <name type="common">Alpine marmot</name>
    <dbReference type="NCBI Taxonomy" id="9994"/>
    <lineage>
        <taxon>Eukaryota</taxon>
        <taxon>Metazoa</taxon>
        <taxon>Chordata</taxon>
        <taxon>Craniata</taxon>
        <taxon>Vertebrata</taxon>
        <taxon>Euteleostomi</taxon>
        <taxon>Mammalia</taxon>
        <taxon>Eutheria</taxon>
        <taxon>Euarchontoglires</taxon>
        <taxon>Glires</taxon>
        <taxon>Rodentia</taxon>
        <taxon>Sciuromorpha</taxon>
        <taxon>Sciuridae</taxon>
        <taxon>Xerinae</taxon>
        <taxon>Marmotini</taxon>
        <taxon>Marmota</taxon>
    </lineage>
</organism>
<dbReference type="Ensembl" id="ENSMMMT00000002499.1">
    <property type="protein sequence ID" value="ENSMMMP00000002232.1"/>
    <property type="gene ID" value="ENSMMMG00000002049.1"/>
</dbReference>
<name>A0A8C5YQ30_MARMA</name>
<feature type="compositionally biased region" description="Basic and acidic residues" evidence="1">
    <location>
        <begin position="99"/>
        <end position="109"/>
    </location>
</feature>
<reference evidence="2" key="2">
    <citation type="submission" date="2025-09" db="UniProtKB">
        <authorList>
            <consortium name="Ensembl"/>
        </authorList>
    </citation>
    <scope>IDENTIFICATION</scope>
</reference>
<sequence length="109" mass="12459">MEMPYDSSLKNPSPIIQELRGRILPFSFSILHSLWDSSLGKSVAPDIPEDSDFLVLKAGFFYPICSSFHPGEKAMTNHCKSTRHKQNTEFMAKQKKEKKQKEAGERNSR</sequence>
<dbReference type="AlphaFoldDB" id="A0A8C5YQ30"/>
<keyword evidence="3" id="KW-1185">Reference proteome</keyword>